<feature type="signal peptide" evidence="3">
    <location>
        <begin position="1"/>
        <end position="20"/>
    </location>
</feature>
<evidence type="ECO:0000313" key="6">
    <source>
        <dbReference type="Proteomes" id="UP000634667"/>
    </source>
</evidence>
<feature type="region of interest" description="Disordered" evidence="1">
    <location>
        <begin position="296"/>
        <end position="319"/>
    </location>
</feature>
<dbReference type="EMBL" id="BMYR01000021">
    <property type="protein sequence ID" value="GGW73379.1"/>
    <property type="molecule type" value="Genomic_DNA"/>
</dbReference>
<evidence type="ECO:0000256" key="1">
    <source>
        <dbReference type="SAM" id="MobiDB-lite"/>
    </source>
</evidence>
<protein>
    <recommendedName>
        <fullName evidence="4">FHA domain-containing protein</fullName>
    </recommendedName>
</protein>
<dbReference type="InterPro" id="IPR008984">
    <property type="entry name" value="SMAD_FHA_dom_sf"/>
</dbReference>
<dbReference type="Pfam" id="PF00498">
    <property type="entry name" value="FHA"/>
    <property type="match status" value="1"/>
</dbReference>
<dbReference type="InterPro" id="IPR000253">
    <property type="entry name" value="FHA_dom"/>
</dbReference>
<accession>A0ABQ2WVK9</accession>
<organism evidence="5 6">
    <name type="scientific">Alishewanella tabrizica</name>
    <dbReference type="NCBI Taxonomy" id="671278"/>
    <lineage>
        <taxon>Bacteria</taxon>
        <taxon>Pseudomonadati</taxon>
        <taxon>Pseudomonadota</taxon>
        <taxon>Gammaproteobacteria</taxon>
        <taxon>Alteromonadales</taxon>
        <taxon>Alteromonadaceae</taxon>
        <taxon>Alishewanella</taxon>
    </lineage>
</organism>
<name>A0ABQ2WVK9_9ALTE</name>
<evidence type="ECO:0000313" key="5">
    <source>
        <dbReference type="EMBL" id="GGW73379.1"/>
    </source>
</evidence>
<dbReference type="Proteomes" id="UP000634667">
    <property type="component" value="Unassembled WGS sequence"/>
</dbReference>
<dbReference type="PROSITE" id="PS50006">
    <property type="entry name" value="FHA_DOMAIN"/>
    <property type="match status" value="1"/>
</dbReference>
<dbReference type="RefSeq" id="WP_189484216.1">
    <property type="nucleotide sequence ID" value="NZ_BMYR01000021.1"/>
</dbReference>
<keyword evidence="2" id="KW-0812">Transmembrane</keyword>
<proteinExistence type="predicted"/>
<comment type="caution">
    <text evidence="5">The sequence shown here is derived from an EMBL/GenBank/DDBJ whole genome shotgun (WGS) entry which is preliminary data.</text>
</comment>
<keyword evidence="3" id="KW-0732">Signal</keyword>
<dbReference type="Gene3D" id="2.60.200.20">
    <property type="match status" value="1"/>
</dbReference>
<feature type="transmembrane region" description="Helical" evidence="2">
    <location>
        <begin position="329"/>
        <end position="349"/>
    </location>
</feature>
<keyword evidence="2" id="KW-0472">Membrane</keyword>
<feature type="chain" id="PRO_5045241492" description="FHA domain-containing protein" evidence="3">
    <location>
        <begin position="21"/>
        <end position="497"/>
    </location>
</feature>
<evidence type="ECO:0000256" key="3">
    <source>
        <dbReference type="SAM" id="SignalP"/>
    </source>
</evidence>
<feature type="domain" description="FHA" evidence="4">
    <location>
        <begin position="421"/>
        <end position="471"/>
    </location>
</feature>
<evidence type="ECO:0000259" key="4">
    <source>
        <dbReference type="PROSITE" id="PS50006"/>
    </source>
</evidence>
<evidence type="ECO:0000256" key="2">
    <source>
        <dbReference type="SAM" id="Phobius"/>
    </source>
</evidence>
<dbReference type="SUPFAM" id="SSF49879">
    <property type="entry name" value="SMAD/FHA domain"/>
    <property type="match status" value="1"/>
</dbReference>
<keyword evidence="2" id="KW-1133">Transmembrane helix</keyword>
<reference evidence="6" key="1">
    <citation type="journal article" date="2019" name="Int. J. Syst. Evol. Microbiol.">
        <title>The Global Catalogue of Microorganisms (GCM) 10K type strain sequencing project: providing services to taxonomists for standard genome sequencing and annotation.</title>
        <authorList>
            <consortium name="The Broad Institute Genomics Platform"/>
            <consortium name="The Broad Institute Genome Sequencing Center for Infectious Disease"/>
            <person name="Wu L."/>
            <person name="Ma J."/>
        </authorList>
    </citation>
    <scope>NUCLEOTIDE SEQUENCE [LARGE SCALE GENOMIC DNA]</scope>
    <source>
        <strain evidence="6">KCTC 23723</strain>
    </source>
</reference>
<dbReference type="SMART" id="SM00240">
    <property type="entry name" value="FHA"/>
    <property type="match status" value="1"/>
</dbReference>
<keyword evidence="6" id="KW-1185">Reference proteome</keyword>
<sequence length="497" mass="53956">MRFTALTVISFVLTAITASAARADYVYPLQIDRSNNRSIDALATKINANQFVTDANLLKGSSSIFIIDNTVTPAAKIVANVVFADNDKRIAVLSASNVSGKAVTLAAQDQAVGGQLVLLTNTGSVPSLVQRFEPLKDVASGGIYVHTALYNSQQWAAPLFNNCQQLLGLSVYESSLFKRMQQPEVIAYAMSSALLKAVLTERKIDFTVAPDRCLSDVEQATANAEQAAKDAAAAKAAQETADAEAKKRLAEAQQQADAAKKQADKLLQDAKDAADKIAKQNEEMLKQTEEAIKRAEEERAAAEALAKEAEQKAKDEADKTKAAEQQKSYFLIGAAALLLMVLLVFVLLMRKRKQAIQAKDAELLQQRKHASGLAQDNEQLIDKVAKMQISFNDVLLDGTTHDGRKIRLKINGKALAQAGEQIIGRESSQVDYPITETEISRRHLRLILRDGVLLAEDLQSQNGSWLNNLPLAAGQPVMLAPGSVLRLSTIVFQVSYL</sequence>
<dbReference type="CDD" id="cd00060">
    <property type="entry name" value="FHA"/>
    <property type="match status" value="1"/>
</dbReference>
<gene>
    <name evidence="5" type="ORF">GCM10008111_31720</name>
</gene>